<organism evidence="2 3">
    <name type="scientific">Geobacillus proteiniphilus</name>
    <dbReference type="NCBI Taxonomy" id="860353"/>
    <lineage>
        <taxon>Bacteria</taxon>
        <taxon>Bacillati</taxon>
        <taxon>Bacillota</taxon>
        <taxon>Bacilli</taxon>
        <taxon>Bacillales</taxon>
        <taxon>Anoxybacillaceae</taxon>
        <taxon>Geobacillus</taxon>
    </lineage>
</organism>
<reference evidence="2 3" key="1">
    <citation type="submission" date="2016-11" db="EMBL/GenBank/DDBJ databases">
        <authorList>
            <person name="Kadnikov V."/>
            <person name="Nazina T."/>
        </authorList>
    </citation>
    <scope>NUCLEOTIDE SEQUENCE [LARGE SCALE GENOMIC DNA]</scope>
    <source>
        <strain evidence="2 3">1017</strain>
    </source>
</reference>
<protein>
    <submittedName>
        <fullName evidence="2">Uncharacterized protein</fullName>
    </submittedName>
</protein>
<dbReference type="AlphaFoldDB" id="A0A1Q5T575"/>
<dbReference type="Proteomes" id="UP000186030">
    <property type="component" value="Unassembled WGS sequence"/>
</dbReference>
<evidence type="ECO:0000256" key="1">
    <source>
        <dbReference type="SAM" id="MobiDB-lite"/>
    </source>
</evidence>
<sequence>MLQQAGKTAKKHEYNNNLVPMGNNGAKSGAEHATRRRGGNNPAPMRVFFREAGVS</sequence>
<evidence type="ECO:0000313" key="2">
    <source>
        <dbReference type="EMBL" id="OKO95380.1"/>
    </source>
</evidence>
<reference evidence="3" key="2">
    <citation type="submission" date="2017-01" db="EMBL/GenBank/DDBJ databases">
        <title>Genome sequencing and annotation of Geobacillus sp. 1017, a Hydrocarbon-Oxidizing Thermophilic Bacterium Isolated from a Heavy Oil Reservoir (China).</title>
        <authorList>
            <person name="Kadnikov V.V."/>
            <person name="Mardanov A.V."/>
            <person name="Poltaraus A.B."/>
            <person name="Sokolova D.S."/>
            <person name="Semenova E.M."/>
            <person name="Ravin N.V."/>
            <person name="Tourova T.P."/>
            <person name="Nazina T.N."/>
        </authorList>
    </citation>
    <scope>NUCLEOTIDE SEQUENCE [LARGE SCALE GENOMIC DNA]</scope>
    <source>
        <strain evidence="3">1017</strain>
    </source>
</reference>
<evidence type="ECO:0000313" key="3">
    <source>
        <dbReference type="Proteomes" id="UP000186030"/>
    </source>
</evidence>
<name>A0A1Q5T575_9BACL</name>
<proteinExistence type="predicted"/>
<accession>A0A1Q5T575</accession>
<gene>
    <name evidence="2" type="ORF">BRO54_1021</name>
</gene>
<feature type="region of interest" description="Disordered" evidence="1">
    <location>
        <begin position="1"/>
        <end position="55"/>
    </location>
</feature>
<comment type="caution">
    <text evidence="2">The sequence shown here is derived from an EMBL/GenBank/DDBJ whole genome shotgun (WGS) entry which is preliminary data.</text>
</comment>
<dbReference type="EMBL" id="MQMG01000008">
    <property type="protein sequence ID" value="OKO95380.1"/>
    <property type="molecule type" value="Genomic_DNA"/>
</dbReference>